<dbReference type="InterPro" id="IPR025680">
    <property type="entry name" value="DddI"/>
</dbReference>
<comment type="caution">
    <text evidence="1">The sequence shown here is derived from an EMBL/GenBank/DDBJ whole genome shotgun (WGS) entry which is preliminary data.</text>
</comment>
<sequence length="135" mass="15145">MPSREVCWDGNRNRAVVLTLHELTRELERSMEEARAAQIQMDFVLTAGDCSLLLTVGEGDRSFVAFMRGPVEQGNALFDYVLDGQEEDPAHPFLYGGSYSEVDFNRTVPSGDAIKAVREFFETGEKPGWLPWEAV</sequence>
<proteinExistence type="predicted"/>
<evidence type="ECO:0000313" key="2">
    <source>
        <dbReference type="Proteomes" id="UP000236569"/>
    </source>
</evidence>
<evidence type="ECO:0008006" key="3">
    <source>
        <dbReference type="Google" id="ProtNLM"/>
    </source>
</evidence>
<dbReference type="Pfam" id="PF14430">
    <property type="entry name" value="Imm1"/>
    <property type="match status" value="1"/>
</dbReference>
<gene>
    <name evidence="1" type="ORF">DAERI_150025</name>
</gene>
<organism evidence="1 2">
    <name type="scientific">Deinococcus aerius</name>
    <dbReference type="NCBI Taxonomy" id="200253"/>
    <lineage>
        <taxon>Bacteria</taxon>
        <taxon>Thermotogati</taxon>
        <taxon>Deinococcota</taxon>
        <taxon>Deinococci</taxon>
        <taxon>Deinococcales</taxon>
        <taxon>Deinococcaceae</taxon>
        <taxon>Deinococcus</taxon>
    </lineage>
</organism>
<protein>
    <recommendedName>
        <fullName evidence="3">Immunity protein Imm1</fullName>
    </recommendedName>
</protein>
<reference evidence="2" key="1">
    <citation type="submission" date="2018-01" db="EMBL/GenBank/DDBJ databases">
        <title>Draft Genome Sequence of the Radioresistant Bacterium Deinococcus aerius TR0125, Isolated from the Higher Atmosphere above Japan.</title>
        <authorList>
            <person name="Satoh K."/>
            <person name="Arai H."/>
            <person name="Sanzen T."/>
            <person name="Kawaguchi Y."/>
            <person name="Hayashi H."/>
            <person name="Yokobori S."/>
            <person name="Yamagishi A."/>
            <person name="Oono Y."/>
            <person name="Narumi I."/>
        </authorList>
    </citation>
    <scope>NUCLEOTIDE SEQUENCE [LARGE SCALE GENOMIC DNA]</scope>
    <source>
        <strain evidence="2">TR0125</strain>
    </source>
</reference>
<dbReference type="EMBL" id="BFAG01000015">
    <property type="protein sequence ID" value="GBF07507.1"/>
    <property type="molecule type" value="Genomic_DNA"/>
</dbReference>
<name>A0A2I9DWT2_9DEIO</name>
<dbReference type="Proteomes" id="UP000236569">
    <property type="component" value="Unassembled WGS sequence"/>
</dbReference>
<keyword evidence="2" id="KW-1185">Reference proteome</keyword>
<evidence type="ECO:0000313" key="1">
    <source>
        <dbReference type="EMBL" id="GBF07507.1"/>
    </source>
</evidence>
<dbReference type="AlphaFoldDB" id="A0A2I9DWT2"/>
<accession>A0A2I9DWT2</accession>